<gene>
    <name evidence="2" type="ORF">BVG79_02248</name>
</gene>
<dbReference type="AlphaFoldDB" id="A0A1W6P242"/>
<feature type="chain" id="PRO_5012822994" evidence="1">
    <location>
        <begin position="23"/>
        <end position="175"/>
    </location>
</feature>
<dbReference type="STRING" id="92947.BVG79_02248"/>
<proteinExistence type="predicted"/>
<reference evidence="2 3" key="1">
    <citation type="submission" date="2017-02" db="EMBL/GenBank/DDBJ databases">
        <title>Ketogulonicigenium robustum SPU B003 Genome sequencing and assembly.</title>
        <authorList>
            <person name="Li Y."/>
            <person name="Liu L."/>
            <person name="Wang C."/>
            <person name="Zhang M."/>
            <person name="Zhang T."/>
            <person name="Zhang Y."/>
        </authorList>
    </citation>
    <scope>NUCLEOTIDE SEQUENCE [LARGE SCALE GENOMIC DNA]</scope>
    <source>
        <strain evidence="2 3">SPU_B003</strain>
    </source>
</reference>
<dbReference type="Gene3D" id="2.60.40.1880">
    <property type="entry name" value="Invasion associated locus B (IalB) protein"/>
    <property type="match status" value="1"/>
</dbReference>
<protein>
    <submittedName>
        <fullName evidence="2">Uncharacterized protein</fullName>
    </submittedName>
</protein>
<accession>A0A1W6P242</accession>
<dbReference type="InterPro" id="IPR010642">
    <property type="entry name" value="Invasion_prot_B"/>
</dbReference>
<keyword evidence="1" id="KW-0732">Signal</keyword>
<keyword evidence="3" id="KW-1185">Reference proteome</keyword>
<organism evidence="2 3">
    <name type="scientific">Ketogulonicigenium robustum</name>
    <dbReference type="NCBI Taxonomy" id="92947"/>
    <lineage>
        <taxon>Bacteria</taxon>
        <taxon>Pseudomonadati</taxon>
        <taxon>Pseudomonadota</taxon>
        <taxon>Alphaproteobacteria</taxon>
        <taxon>Rhodobacterales</taxon>
        <taxon>Roseobacteraceae</taxon>
        <taxon>Ketogulonicigenium</taxon>
    </lineage>
</organism>
<evidence type="ECO:0000313" key="3">
    <source>
        <dbReference type="Proteomes" id="UP000242447"/>
    </source>
</evidence>
<name>A0A1W6P242_9RHOB</name>
<sequence length="175" mass="18729">MGAVRALVAGLAVVAGITPAIAQQTTQNRVGTFTNWDVYEEQSPHECMAVSQTTDWYATNASGARTTVSRGSFFLFVFFRPEAGVRGQIAYTGGYAFRDGSNVTLTIDGTAYQMFTQGEWAWLASAEDDARVVAALKRGSRAVVEGVSGRGNRTHDTFSLSGVTAAIDDAQRRCG</sequence>
<dbReference type="KEGG" id="kro:BVG79_02248"/>
<dbReference type="Pfam" id="PF06776">
    <property type="entry name" value="IalB"/>
    <property type="match status" value="1"/>
</dbReference>
<dbReference type="InterPro" id="IPR038696">
    <property type="entry name" value="IalB_sf"/>
</dbReference>
<dbReference type="EMBL" id="CP019937">
    <property type="protein sequence ID" value="ARO15588.1"/>
    <property type="molecule type" value="Genomic_DNA"/>
</dbReference>
<feature type="signal peptide" evidence="1">
    <location>
        <begin position="1"/>
        <end position="22"/>
    </location>
</feature>
<dbReference type="Proteomes" id="UP000242447">
    <property type="component" value="Chromosome"/>
</dbReference>
<evidence type="ECO:0000256" key="1">
    <source>
        <dbReference type="SAM" id="SignalP"/>
    </source>
</evidence>
<evidence type="ECO:0000313" key="2">
    <source>
        <dbReference type="EMBL" id="ARO15588.1"/>
    </source>
</evidence>